<comment type="caution">
    <text evidence="5">The sequence shown here is derived from an EMBL/GenBank/DDBJ whole genome shotgun (WGS) entry which is preliminary data.</text>
</comment>
<keyword evidence="1 4" id="KW-0812">Transmembrane</keyword>
<evidence type="ECO:0000256" key="2">
    <source>
        <dbReference type="ARBA" id="ARBA00022989"/>
    </source>
</evidence>
<keyword evidence="4" id="KW-0406">Ion transport</keyword>
<keyword evidence="4" id="KW-0813">Transport</keyword>
<sequence>MPRSLSRIHFHGLVEFPRPSLDFSDIPSALMVPFICRLPPFAFVLFMTLLVHCSVGNAMDMVDMPDDPISGKMVMSHSYNLELNNGQKLRFANQETLDSFLQDPKTGLQGVASVPVSPNHRKEERKVLCPICGMESTVSYGPAVVMRHGDQVVHTCSLTHARQVYEHILSFQAAKADSDAYIEDHGFCTGPGTTMLNGFSPSGHSTPCILLWFPGWVLNSRLRYHLGGIFVVLIAVLNEYLLQLRRVLRKESSAKRLMRCCAPQATESAQLLRSPAPNMLLHGSCGPAWFRQLSAEVQHGVHSLLHGITLFVAYMLMLVSMTYDFTLLLWVITGYVLGYYIFGERREVSHCGEWRQNKCG</sequence>
<comment type="subcellular location">
    <subcellularLocation>
        <location evidence="4">Membrane</location>
        <topology evidence="4">Multi-pass membrane protein</topology>
    </subcellularLocation>
</comment>
<keyword evidence="6" id="KW-1185">Reference proteome</keyword>
<keyword evidence="3 4" id="KW-0472">Membrane</keyword>
<dbReference type="PANTHER" id="PTHR12483:SF115">
    <property type="entry name" value="COPPER TRANSPORT PROTEIN"/>
    <property type="match status" value="1"/>
</dbReference>
<evidence type="ECO:0000256" key="3">
    <source>
        <dbReference type="ARBA" id="ARBA00023136"/>
    </source>
</evidence>
<dbReference type="GO" id="GO:0016020">
    <property type="term" value="C:membrane"/>
    <property type="evidence" value="ECO:0007669"/>
    <property type="project" value="UniProtKB-SubCell"/>
</dbReference>
<comment type="similarity">
    <text evidence="4">Belongs to the copper transporter (Ctr) (TC 1.A.56) family. SLC31A subfamily.</text>
</comment>
<dbReference type="InterPro" id="IPR007274">
    <property type="entry name" value="Cop_transporter"/>
</dbReference>
<evidence type="ECO:0000256" key="4">
    <source>
        <dbReference type="RuleBase" id="RU367022"/>
    </source>
</evidence>
<keyword evidence="4" id="KW-0186">Copper</keyword>
<dbReference type="Proteomes" id="UP000294530">
    <property type="component" value="Unassembled WGS sequence"/>
</dbReference>
<feature type="transmembrane region" description="Helical" evidence="4">
    <location>
        <begin position="301"/>
        <end position="319"/>
    </location>
</feature>
<gene>
    <name evidence="5" type="ORF">CCR75_002613</name>
</gene>
<feature type="transmembrane region" description="Helical" evidence="4">
    <location>
        <begin position="325"/>
        <end position="342"/>
    </location>
</feature>
<feature type="transmembrane region" description="Helical" evidence="4">
    <location>
        <begin position="222"/>
        <end position="242"/>
    </location>
</feature>
<evidence type="ECO:0000313" key="6">
    <source>
        <dbReference type="Proteomes" id="UP000294530"/>
    </source>
</evidence>
<evidence type="ECO:0000256" key="1">
    <source>
        <dbReference type="ARBA" id="ARBA00022692"/>
    </source>
</evidence>
<reference evidence="5 6" key="1">
    <citation type="journal article" date="2021" name="Genome Biol.">
        <title>AFLAP: assembly-free linkage analysis pipeline using k-mers from genome sequencing data.</title>
        <authorList>
            <person name="Fletcher K."/>
            <person name="Zhang L."/>
            <person name="Gil J."/>
            <person name="Han R."/>
            <person name="Cavanaugh K."/>
            <person name="Michelmore R."/>
        </authorList>
    </citation>
    <scope>NUCLEOTIDE SEQUENCE [LARGE SCALE GENOMIC DNA]</scope>
    <source>
        <strain evidence="5 6">SF5</strain>
    </source>
</reference>
<accession>A0A976IKZ0</accession>
<dbReference type="GO" id="GO:0005375">
    <property type="term" value="F:copper ion transmembrane transporter activity"/>
    <property type="evidence" value="ECO:0007669"/>
    <property type="project" value="UniProtKB-UniRule"/>
</dbReference>
<dbReference type="GeneID" id="94346381"/>
<dbReference type="RefSeq" id="XP_067823196.1">
    <property type="nucleotide sequence ID" value="XM_067960710.1"/>
</dbReference>
<evidence type="ECO:0000313" key="5">
    <source>
        <dbReference type="EMBL" id="TDH73698.1"/>
    </source>
</evidence>
<dbReference type="OrthoDB" id="161814at2759"/>
<protein>
    <recommendedName>
        <fullName evidence="4">Copper transport protein</fullName>
    </recommendedName>
</protein>
<organism evidence="5 6">
    <name type="scientific">Bremia lactucae</name>
    <name type="common">Lettuce downy mildew</name>
    <dbReference type="NCBI Taxonomy" id="4779"/>
    <lineage>
        <taxon>Eukaryota</taxon>
        <taxon>Sar</taxon>
        <taxon>Stramenopiles</taxon>
        <taxon>Oomycota</taxon>
        <taxon>Peronosporomycetes</taxon>
        <taxon>Peronosporales</taxon>
        <taxon>Peronosporaceae</taxon>
        <taxon>Bremia</taxon>
    </lineage>
</organism>
<keyword evidence="4" id="KW-0187">Copper transport</keyword>
<keyword evidence="2 4" id="KW-1133">Transmembrane helix</keyword>
<dbReference type="PANTHER" id="PTHR12483">
    <property type="entry name" value="SOLUTE CARRIER FAMILY 31 COPPER TRANSPORTERS"/>
    <property type="match status" value="1"/>
</dbReference>
<dbReference type="EMBL" id="SHOA02000018">
    <property type="protein sequence ID" value="TDH73698.1"/>
    <property type="molecule type" value="Genomic_DNA"/>
</dbReference>
<dbReference type="Pfam" id="PF04145">
    <property type="entry name" value="Ctr"/>
    <property type="match status" value="1"/>
</dbReference>
<dbReference type="AlphaFoldDB" id="A0A976IKZ0"/>
<proteinExistence type="inferred from homology"/>
<dbReference type="KEGG" id="blac:94346381"/>
<name>A0A976IKZ0_BRELC</name>